<dbReference type="SUPFAM" id="SSF48726">
    <property type="entry name" value="Immunoglobulin"/>
    <property type="match status" value="1"/>
</dbReference>
<dbReference type="InterPro" id="IPR013783">
    <property type="entry name" value="Ig-like_fold"/>
</dbReference>
<dbReference type="GO" id="GO:0004252">
    <property type="term" value="F:serine-type endopeptidase activity"/>
    <property type="evidence" value="ECO:0007669"/>
    <property type="project" value="TreeGrafter"/>
</dbReference>
<dbReference type="Gene3D" id="3.10.250.10">
    <property type="entry name" value="SRCR-like domain"/>
    <property type="match status" value="2"/>
</dbReference>
<dbReference type="SMART" id="SM00409">
    <property type="entry name" value="IG"/>
    <property type="match status" value="1"/>
</dbReference>
<dbReference type="GO" id="GO:0005886">
    <property type="term" value="C:plasma membrane"/>
    <property type="evidence" value="ECO:0007669"/>
    <property type="project" value="TreeGrafter"/>
</dbReference>
<dbReference type="Gene3D" id="2.60.40.10">
    <property type="entry name" value="Immunoglobulins"/>
    <property type="match status" value="1"/>
</dbReference>
<dbReference type="SMART" id="SM00202">
    <property type="entry name" value="SR"/>
    <property type="match status" value="2"/>
</dbReference>
<dbReference type="InterPro" id="IPR036179">
    <property type="entry name" value="Ig-like_dom_sf"/>
</dbReference>
<keyword evidence="7" id="KW-1185">Reference proteome</keyword>
<evidence type="ECO:0000256" key="2">
    <source>
        <dbReference type="ARBA" id="ARBA00023319"/>
    </source>
</evidence>
<keyword evidence="1 3" id="KW-1015">Disulfide bond</keyword>
<feature type="chain" id="PRO_5025523658" description="SRCR domain-containing protein" evidence="4">
    <location>
        <begin position="33"/>
        <end position="372"/>
    </location>
</feature>
<reference evidence="6" key="2">
    <citation type="submission" date="2025-08" db="UniProtKB">
        <authorList>
            <consortium name="Ensembl"/>
        </authorList>
    </citation>
    <scope>IDENTIFICATION</scope>
</reference>
<organism evidence="6 7">
    <name type="scientific">Oreochromis niloticus</name>
    <name type="common">Nile tilapia</name>
    <name type="synonym">Tilapia nilotica</name>
    <dbReference type="NCBI Taxonomy" id="8128"/>
    <lineage>
        <taxon>Eukaryota</taxon>
        <taxon>Metazoa</taxon>
        <taxon>Chordata</taxon>
        <taxon>Craniata</taxon>
        <taxon>Vertebrata</taxon>
        <taxon>Euteleostomi</taxon>
        <taxon>Actinopterygii</taxon>
        <taxon>Neopterygii</taxon>
        <taxon>Teleostei</taxon>
        <taxon>Neoteleostei</taxon>
        <taxon>Acanthomorphata</taxon>
        <taxon>Ovalentaria</taxon>
        <taxon>Cichlomorphae</taxon>
        <taxon>Cichliformes</taxon>
        <taxon>Cichlidae</taxon>
        <taxon>African cichlids</taxon>
        <taxon>Pseudocrenilabrinae</taxon>
        <taxon>Oreochromini</taxon>
        <taxon>Oreochromis</taxon>
    </lineage>
</organism>
<dbReference type="Pfam" id="PF00047">
    <property type="entry name" value="ig"/>
    <property type="match status" value="1"/>
</dbReference>
<dbReference type="AlphaFoldDB" id="A0A669E3W6"/>
<keyword evidence="4" id="KW-0732">Signal</keyword>
<comment type="caution">
    <text evidence="3">Lacks conserved residue(s) required for the propagation of feature annotation.</text>
</comment>
<reference evidence="7" key="1">
    <citation type="submission" date="2012-01" db="EMBL/GenBank/DDBJ databases">
        <title>The Genome Sequence of Oreochromis niloticus (Nile Tilapia).</title>
        <authorList>
            <consortium name="Broad Institute Genome Assembly Team"/>
            <consortium name="Broad Institute Sequencing Platform"/>
            <person name="Di Palma F."/>
            <person name="Johnson J."/>
            <person name="Lander E.S."/>
            <person name="Lindblad-Toh K."/>
        </authorList>
    </citation>
    <scope>NUCLEOTIDE SEQUENCE [LARGE SCALE GENOMIC DNA]</scope>
</reference>
<sequence>MLRAESRQGDIYLDMDHLLLVLLLLWSSGVQAEVKQRSTEPDDVRLVGGANRCAGALEVKLEEWRPVCAFHDSWTLKEAGVFCEHLGCGSAVSIEKANILQTVAWSITPDCVLSTSPLKNCATRKHYSYQILKLTCSDLLVQTNIHASSMDRVFSAQQQGLQVSRGSSFTISCSIQPQYPGGSFQLTFTSSNTTYSCTQPAVSHSALFLFPAAEPAHQGNYSCVYHVYVFSHNFFSESHQLSVTVSEPDDVRMVGGANPCAGILELKHLGEWRPMYEFGWTLKDAAPICEHLDCGSAVSLQETKSSLRFGWSIKPDCVKSRSTLRECTTSGYYNPIMNLTCSGKYIFVVIQFRSIQFYLHRAKSQKELCFIL</sequence>
<dbReference type="InterPro" id="IPR013151">
    <property type="entry name" value="Immunoglobulin_dom"/>
</dbReference>
<accession>A0A669E3W6</accession>
<dbReference type="InterPro" id="IPR036772">
    <property type="entry name" value="SRCR-like_dom_sf"/>
</dbReference>
<feature type="disulfide bond" evidence="3">
    <location>
        <begin position="317"/>
        <end position="327"/>
    </location>
</feature>
<dbReference type="PROSITE" id="PS50287">
    <property type="entry name" value="SRCR_2"/>
    <property type="match status" value="2"/>
</dbReference>
<feature type="signal peptide" evidence="4">
    <location>
        <begin position="1"/>
        <end position="32"/>
    </location>
</feature>
<reference evidence="6" key="3">
    <citation type="submission" date="2025-09" db="UniProtKB">
        <authorList>
            <consortium name="Ensembl"/>
        </authorList>
    </citation>
    <scope>IDENTIFICATION</scope>
</reference>
<dbReference type="InterPro" id="IPR003599">
    <property type="entry name" value="Ig_sub"/>
</dbReference>
<evidence type="ECO:0000256" key="1">
    <source>
        <dbReference type="ARBA" id="ARBA00023157"/>
    </source>
</evidence>
<keyword evidence="2" id="KW-0393">Immunoglobulin domain</keyword>
<feature type="domain" description="SRCR" evidence="5">
    <location>
        <begin position="44"/>
        <end position="155"/>
    </location>
</feature>
<proteinExistence type="predicted"/>
<dbReference type="Proteomes" id="UP000005207">
    <property type="component" value="Linkage group LG7"/>
</dbReference>
<dbReference type="Ensembl" id="ENSONIT00000088444.1">
    <property type="protein sequence ID" value="ENSONIP00000067473.1"/>
    <property type="gene ID" value="ENSONIG00000039262.1"/>
</dbReference>
<evidence type="ECO:0000256" key="4">
    <source>
        <dbReference type="SAM" id="SignalP"/>
    </source>
</evidence>
<evidence type="ECO:0000313" key="7">
    <source>
        <dbReference type="Proteomes" id="UP000005207"/>
    </source>
</evidence>
<evidence type="ECO:0000259" key="5">
    <source>
        <dbReference type="PROSITE" id="PS50287"/>
    </source>
</evidence>
<protein>
    <recommendedName>
        <fullName evidence="5">SRCR domain-containing protein</fullName>
    </recommendedName>
</protein>
<dbReference type="GeneTree" id="ENSGT00940000163299"/>
<feature type="domain" description="SRCR" evidence="5">
    <location>
        <begin position="251"/>
        <end position="352"/>
    </location>
</feature>
<dbReference type="GO" id="GO:0031638">
    <property type="term" value="P:zymogen activation"/>
    <property type="evidence" value="ECO:0007669"/>
    <property type="project" value="TreeGrafter"/>
</dbReference>
<dbReference type="Pfam" id="PF00530">
    <property type="entry name" value="SRCR"/>
    <property type="match status" value="2"/>
</dbReference>
<dbReference type="InterPro" id="IPR001190">
    <property type="entry name" value="SRCR"/>
</dbReference>
<feature type="disulfide bond" evidence="3">
    <location>
        <begin position="111"/>
        <end position="121"/>
    </location>
</feature>
<dbReference type="PANTHER" id="PTHR48071">
    <property type="entry name" value="SRCR DOMAIN-CONTAINING PROTEIN"/>
    <property type="match status" value="1"/>
</dbReference>
<evidence type="ECO:0000313" key="6">
    <source>
        <dbReference type="Ensembl" id="ENSONIP00000067473.1"/>
    </source>
</evidence>
<evidence type="ECO:0000256" key="3">
    <source>
        <dbReference type="PROSITE-ProRule" id="PRU00196"/>
    </source>
</evidence>
<dbReference type="SUPFAM" id="SSF56487">
    <property type="entry name" value="SRCR-like"/>
    <property type="match status" value="2"/>
</dbReference>
<dbReference type="PANTHER" id="PTHR48071:SF24">
    <property type="entry name" value="DELETED IN MALIGNANT BRAIN TUMORS 1 PROTEIN-LIKE"/>
    <property type="match status" value="1"/>
</dbReference>
<name>A0A669E3W6_ORENI</name>